<accession>A0ABX1VTE3</accession>
<dbReference type="RefSeq" id="WP_170822756.1">
    <property type="nucleotide sequence ID" value="NZ_JAAOXG010000039.1"/>
</dbReference>
<dbReference type="Proteomes" id="UP000539052">
    <property type="component" value="Unassembled WGS sequence"/>
</dbReference>
<evidence type="ECO:0000313" key="1">
    <source>
        <dbReference type="EMBL" id="NNJ31631.1"/>
    </source>
</evidence>
<organism evidence="1 2">
    <name type="scientific">Lacrimispora defluvii</name>
    <dbReference type="NCBI Taxonomy" id="2719233"/>
    <lineage>
        <taxon>Bacteria</taxon>
        <taxon>Bacillati</taxon>
        <taxon>Bacillota</taxon>
        <taxon>Clostridia</taxon>
        <taxon>Lachnospirales</taxon>
        <taxon>Lachnospiraceae</taxon>
        <taxon>Lacrimispora</taxon>
    </lineage>
</organism>
<dbReference type="EMBL" id="JAAOXG010000039">
    <property type="protein sequence ID" value="NNJ31631.1"/>
    <property type="molecule type" value="Genomic_DNA"/>
</dbReference>
<reference evidence="1 2" key="1">
    <citation type="submission" date="2020-03" db="EMBL/GenBank/DDBJ databases">
        <title>Genome Sequence of industrial isolate, B5A.</title>
        <authorList>
            <person name="Sharma S."/>
            <person name="Patil P.B."/>
            <person name="Korpole S."/>
        </authorList>
    </citation>
    <scope>NUCLEOTIDE SEQUENCE [LARGE SCALE GENOMIC DNA]</scope>
    <source>
        <strain evidence="1 2">PI-S10-B5A</strain>
    </source>
</reference>
<evidence type="ECO:0000313" key="2">
    <source>
        <dbReference type="Proteomes" id="UP000539052"/>
    </source>
</evidence>
<name>A0ABX1VTE3_9FIRM</name>
<gene>
    <name evidence="1" type="ORF">G9470_17795</name>
</gene>
<keyword evidence="2" id="KW-1185">Reference proteome</keyword>
<comment type="caution">
    <text evidence="1">The sequence shown here is derived from an EMBL/GenBank/DDBJ whole genome shotgun (WGS) entry which is preliminary data.</text>
</comment>
<proteinExistence type="predicted"/>
<protein>
    <submittedName>
        <fullName evidence="1">Uncharacterized protein</fullName>
    </submittedName>
</protein>
<sequence length="177" mass="20553">MEISNEEYCALKAQVSILQNQVNSMQAPKKITKLRDLLKEQVVSHVTNLDNEKPIFGYSDFCGDAWNQAFLPLAKMIHEPSRLFYMGTACNGPYHPRPYIRSLDKRDRLKKVSDLTPEQLEVSVQMLDELIPIYNKYFKMLHQKVMFDPTGKGDYELIGVMDEDIIKEGEKWRTSSF</sequence>